<dbReference type="Pfam" id="PF07722">
    <property type="entry name" value="Peptidase_C26"/>
    <property type="match status" value="1"/>
</dbReference>
<dbReference type="EMBL" id="JACICC010000008">
    <property type="protein sequence ID" value="MBB3810748.1"/>
    <property type="molecule type" value="Genomic_DNA"/>
</dbReference>
<dbReference type="GO" id="GO:0033969">
    <property type="term" value="F:gamma-glutamyl-gamma-aminobutyrate hydrolase activity"/>
    <property type="evidence" value="ECO:0007669"/>
    <property type="project" value="TreeGrafter"/>
</dbReference>
<dbReference type="PROSITE" id="PS51273">
    <property type="entry name" value="GATASE_TYPE_1"/>
    <property type="match status" value="1"/>
</dbReference>
<keyword evidence="2" id="KW-1185">Reference proteome</keyword>
<dbReference type="PANTHER" id="PTHR43235">
    <property type="entry name" value="GLUTAMINE AMIDOTRANSFERASE PB2B2.05-RELATED"/>
    <property type="match status" value="1"/>
</dbReference>
<dbReference type="RefSeq" id="WP_183754002.1">
    <property type="nucleotide sequence ID" value="NZ_JACICC010000008.1"/>
</dbReference>
<dbReference type="InterPro" id="IPR011697">
    <property type="entry name" value="Peptidase_C26"/>
</dbReference>
<comment type="caution">
    <text evidence="1">The sequence shown here is derived from an EMBL/GenBank/DDBJ whole genome shotgun (WGS) entry which is preliminary data.</text>
</comment>
<dbReference type="PANTHER" id="PTHR43235:SF1">
    <property type="entry name" value="GLUTAMINE AMIDOTRANSFERASE PB2B2.05-RELATED"/>
    <property type="match status" value="1"/>
</dbReference>
<dbReference type="AlphaFoldDB" id="A0A7W5Z5Z1"/>
<protein>
    <submittedName>
        <fullName evidence="1">Gamma-glutamyl-gamma-aminobutyrate hydrolase PuuD</fullName>
    </submittedName>
</protein>
<dbReference type="Gene3D" id="3.40.50.880">
    <property type="match status" value="1"/>
</dbReference>
<keyword evidence="1" id="KW-0378">Hydrolase</keyword>
<reference evidence="1 2" key="1">
    <citation type="submission" date="2020-08" db="EMBL/GenBank/DDBJ databases">
        <title>Genomic Encyclopedia of Type Strains, Phase IV (KMG-IV): sequencing the most valuable type-strain genomes for metagenomic binning, comparative biology and taxonomic classification.</title>
        <authorList>
            <person name="Goeker M."/>
        </authorList>
    </citation>
    <scope>NUCLEOTIDE SEQUENCE [LARGE SCALE GENOMIC DNA]</scope>
    <source>
        <strain evidence="1 2">DSM 28760</strain>
    </source>
</reference>
<dbReference type="GO" id="GO:0006598">
    <property type="term" value="P:polyamine catabolic process"/>
    <property type="evidence" value="ECO:0007669"/>
    <property type="project" value="TreeGrafter"/>
</dbReference>
<evidence type="ECO:0000313" key="2">
    <source>
        <dbReference type="Proteomes" id="UP000537592"/>
    </source>
</evidence>
<accession>A0A7W5Z5Z1</accession>
<dbReference type="Proteomes" id="UP000537592">
    <property type="component" value="Unassembled WGS sequence"/>
</dbReference>
<dbReference type="SUPFAM" id="SSF52317">
    <property type="entry name" value="Class I glutamine amidotransferase-like"/>
    <property type="match status" value="1"/>
</dbReference>
<gene>
    <name evidence="1" type="ORF">FHS81_002854</name>
</gene>
<dbReference type="GO" id="GO:0005829">
    <property type="term" value="C:cytosol"/>
    <property type="evidence" value="ECO:0007669"/>
    <property type="project" value="TreeGrafter"/>
</dbReference>
<organism evidence="1 2">
    <name type="scientific">Pseudochelatococcus contaminans</name>
    <dbReference type="NCBI Taxonomy" id="1538103"/>
    <lineage>
        <taxon>Bacteria</taxon>
        <taxon>Pseudomonadati</taxon>
        <taxon>Pseudomonadota</taxon>
        <taxon>Alphaproteobacteria</taxon>
        <taxon>Hyphomicrobiales</taxon>
        <taxon>Chelatococcaceae</taxon>
        <taxon>Pseudochelatococcus</taxon>
    </lineage>
</organism>
<dbReference type="InterPro" id="IPR029062">
    <property type="entry name" value="Class_I_gatase-like"/>
</dbReference>
<evidence type="ECO:0000313" key="1">
    <source>
        <dbReference type="EMBL" id="MBB3810748.1"/>
    </source>
</evidence>
<proteinExistence type="predicted"/>
<dbReference type="InterPro" id="IPR044668">
    <property type="entry name" value="PuuD-like"/>
</dbReference>
<name>A0A7W5Z5Z1_9HYPH</name>
<sequence length="250" mass="27452">MMTDLPLIALVGDVRELSQMPYHVTGDKYARSIRDFANGIPTLLLPVLHEGDIGALIEYFDGFLFTGSPSNIHPDRWGGPQDTPGPFDATRDDLALTLIEAIVAKRIPALFICRGFQELNVALGGSLVPELRKLPGRIEHHAPEEAPLEELYEPLHEVELVDGSSLENVFGAKRFLVNSLHYQGLERIGRSLKVEAAAPDGTPEAVRVLDHPFAIGVQWHAEYRPELSPPNARLLATFGAAATQRRAGRT</sequence>